<evidence type="ECO:0000256" key="1">
    <source>
        <dbReference type="ARBA" id="ARBA00007447"/>
    </source>
</evidence>
<reference evidence="9" key="1">
    <citation type="submission" date="2021-01" db="EMBL/GenBank/DDBJ databases">
        <title>Adiantum capillus-veneris genome.</title>
        <authorList>
            <person name="Fang Y."/>
            <person name="Liao Q."/>
        </authorList>
    </citation>
    <scope>NUCLEOTIDE SEQUENCE</scope>
    <source>
        <strain evidence="9">H3</strain>
        <tissue evidence="9">Leaf</tissue>
    </source>
</reference>
<gene>
    <name evidence="9" type="ORF">GOP47_0008489</name>
</gene>
<keyword evidence="10" id="KW-1185">Reference proteome</keyword>
<keyword evidence="3 6" id="KW-0378">Hydrolase</keyword>
<dbReference type="FunFam" id="2.40.70.10:FF:000025">
    <property type="entry name" value="Aspartyl protease family protein"/>
    <property type="match status" value="1"/>
</dbReference>
<keyword evidence="2 6" id="KW-0064">Aspartyl protease</keyword>
<comment type="caution">
    <text evidence="9">The sequence shown here is derived from an EMBL/GenBank/DDBJ whole genome shotgun (WGS) entry which is preliminary data.</text>
</comment>
<dbReference type="CDD" id="cd05476">
    <property type="entry name" value="pepsin_A_like_plant"/>
    <property type="match status" value="1"/>
</dbReference>
<evidence type="ECO:0000256" key="7">
    <source>
        <dbReference type="SAM" id="Phobius"/>
    </source>
</evidence>
<dbReference type="OrthoDB" id="2747330at2759"/>
<evidence type="ECO:0000256" key="6">
    <source>
        <dbReference type="RuleBase" id="RU000454"/>
    </source>
</evidence>
<proteinExistence type="inferred from homology"/>
<feature type="active site" evidence="5">
    <location>
        <position position="353"/>
    </location>
</feature>
<dbReference type="InterPro" id="IPR032799">
    <property type="entry name" value="TAXi_C"/>
</dbReference>
<dbReference type="SUPFAM" id="SSF50630">
    <property type="entry name" value="Acid proteases"/>
    <property type="match status" value="1"/>
</dbReference>
<dbReference type="InterPro" id="IPR033121">
    <property type="entry name" value="PEPTIDASE_A1"/>
</dbReference>
<dbReference type="InterPro" id="IPR001461">
    <property type="entry name" value="Aspartic_peptidase_A1"/>
</dbReference>
<dbReference type="InterPro" id="IPR001969">
    <property type="entry name" value="Aspartic_peptidase_AS"/>
</dbReference>
<evidence type="ECO:0000259" key="8">
    <source>
        <dbReference type="PROSITE" id="PS51767"/>
    </source>
</evidence>
<dbReference type="Proteomes" id="UP000886520">
    <property type="component" value="Chromosome 8"/>
</dbReference>
<dbReference type="InterPro" id="IPR034161">
    <property type="entry name" value="Pepsin-like_plant"/>
</dbReference>
<dbReference type="PROSITE" id="PS00141">
    <property type="entry name" value="ASP_PROTEASE"/>
    <property type="match status" value="1"/>
</dbReference>
<accession>A0A9D4UYT2</accession>
<evidence type="ECO:0000256" key="5">
    <source>
        <dbReference type="PIRSR" id="PIRSR601461-1"/>
    </source>
</evidence>
<dbReference type="PANTHER" id="PTHR13683">
    <property type="entry name" value="ASPARTYL PROTEASES"/>
    <property type="match status" value="1"/>
</dbReference>
<evidence type="ECO:0000256" key="4">
    <source>
        <dbReference type="ARBA" id="ARBA00023180"/>
    </source>
</evidence>
<dbReference type="InterPro" id="IPR032861">
    <property type="entry name" value="TAXi_N"/>
</dbReference>
<dbReference type="Pfam" id="PF14543">
    <property type="entry name" value="TAXi_N"/>
    <property type="match status" value="1"/>
</dbReference>
<organism evidence="9 10">
    <name type="scientific">Adiantum capillus-veneris</name>
    <name type="common">Maidenhair fern</name>
    <dbReference type="NCBI Taxonomy" id="13818"/>
    <lineage>
        <taxon>Eukaryota</taxon>
        <taxon>Viridiplantae</taxon>
        <taxon>Streptophyta</taxon>
        <taxon>Embryophyta</taxon>
        <taxon>Tracheophyta</taxon>
        <taxon>Polypodiopsida</taxon>
        <taxon>Polypodiidae</taxon>
        <taxon>Polypodiales</taxon>
        <taxon>Pteridineae</taxon>
        <taxon>Pteridaceae</taxon>
        <taxon>Vittarioideae</taxon>
        <taxon>Adiantum</taxon>
    </lineage>
</organism>
<dbReference type="Gene3D" id="2.40.70.10">
    <property type="entry name" value="Acid Proteases"/>
    <property type="match status" value="2"/>
</dbReference>
<evidence type="ECO:0000313" key="10">
    <source>
        <dbReference type="Proteomes" id="UP000886520"/>
    </source>
</evidence>
<dbReference type="EMBL" id="JABFUD020000008">
    <property type="protein sequence ID" value="KAI5076424.1"/>
    <property type="molecule type" value="Genomic_DNA"/>
</dbReference>
<dbReference type="GO" id="GO:0004190">
    <property type="term" value="F:aspartic-type endopeptidase activity"/>
    <property type="evidence" value="ECO:0007669"/>
    <property type="project" value="UniProtKB-KW"/>
</dbReference>
<dbReference type="PRINTS" id="PR00792">
    <property type="entry name" value="PEPSIN"/>
</dbReference>
<comment type="similarity">
    <text evidence="1 6">Belongs to the peptidase A1 family.</text>
</comment>
<sequence length="678" mass="74235">MNFHESETAFGWSNKPAKKVNRGTYQLQTFYSRPASSKAFCRPRAENAFLSAKRETLSSRATSACYWGITLLLAAQSVPNVLHHPDLGYAFLLPLSRHPGNDSFARYKDITRSRHLADGPDPNAKMSLYDDLLTKGYYTTRLWIGSPPREFALIVDTGSTVTYVPCSSCTQCGTHQDPGFNPEASSTYKPMECGPSCSSCDSDRHQCKYLRRYAEMSTSEGLLGDDLVSFGNFSTLGPERLVFGCETAESGDIYEQKADGIMGLGRGPLSVVDQLVNRNAMTASFSLCYGGMSEGGGAMIMGAIPSPPQMVFTASNFRRSAYYNLGLQQVIVGGTPLPVDQSVFDSNFGTVLDSGTTYAYFPDRAFKALTAALSQHVKLHRVAGPDSHYPDVCYEGAGSDLSKLADHFPEVQLKFGDGKIVSLAPENYLFKHLRVPGSYCLGIFSNGKNSATLLGGIVVRNMLVTYDRVNQQIGFWRTNCSDLWNSLQAATATPPAAAPVAGPAFVPQGSSPSLPGPMTVSGTVDVVMYLSTKFNDFDSLKSMFVDSISEELHVNKSQVSIVKIVNTGGNVTVTFSVQIAATDKHLLNDRAQRIIAQLNKELRLGNVFGEYQVMHWTIEPESTRSHKVKSIFVLVGLIAIGLIVISTAIGFTVWWYNRRYSDQNYMTIQQSVEMSDQL</sequence>
<feature type="transmembrane region" description="Helical" evidence="7">
    <location>
        <begin position="631"/>
        <end position="656"/>
    </location>
</feature>
<dbReference type="PROSITE" id="PS51767">
    <property type="entry name" value="PEPTIDASE_A1"/>
    <property type="match status" value="1"/>
</dbReference>
<keyword evidence="4" id="KW-0325">Glycoprotein</keyword>
<dbReference type="PANTHER" id="PTHR13683:SF817">
    <property type="entry name" value="OS07G0592200 PROTEIN"/>
    <property type="match status" value="1"/>
</dbReference>
<evidence type="ECO:0000256" key="2">
    <source>
        <dbReference type="ARBA" id="ARBA00022750"/>
    </source>
</evidence>
<feature type="domain" description="Peptidase A1" evidence="8">
    <location>
        <begin position="138"/>
        <end position="476"/>
    </location>
</feature>
<dbReference type="InterPro" id="IPR021109">
    <property type="entry name" value="Peptidase_aspartic_dom_sf"/>
</dbReference>
<protein>
    <recommendedName>
        <fullName evidence="8">Peptidase A1 domain-containing protein</fullName>
    </recommendedName>
</protein>
<keyword evidence="6" id="KW-0645">Protease</keyword>
<feature type="active site" evidence="5">
    <location>
        <position position="156"/>
    </location>
</feature>
<dbReference type="GO" id="GO:0006508">
    <property type="term" value="P:proteolysis"/>
    <property type="evidence" value="ECO:0007669"/>
    <property type="project" value="UniProtKB-KW"/>
</dbReference>
<keyword evidence="7" id="KW-1133">Transmembrane helix</keyword>
<keyword evidence="7" id="KW-0812">Transmembrane</keyword>
<name>A0A9D4UYT2_ADICA</name>
<dbReference type="AlphaFoldDB" id="A0A9D4UYT2"/>
<evidence type="ECO:0000313" key="9">
    <source>
        <dbReference type="EMBL" id="KAI5076424.1"/>
    </source>
</evidence>
<keyword evidence="7" id="KW-0472">Membrane</keyword>
<dbReference type="Pfam" id="PF14541">
    <property type="entry name" value="TAXi_C"/>
    <property type="match status" value="1"/>
</dbReference>
<evidence type="ECO:0000256" key="3">
    <source>
        <dbReference type="ARBA" id="ARBA00022801"/>
    </source>
</evidence>